<evidence type="ECO:0000256" key="1">
    <source>
        <dbReference type="SAM" id="MobiDB-lite"/>
    </source>
</evidence>
<evidence type="ECO:0000313" key="3">
    <source>
        <dbReference type="Proteomes" id="UP000198287"/>
    </source>
</evidence>
<keyword evidence="3" id="KW-1185">Reference proteome</keyword>
<proteinExistence type="predicted"/>
<dbReference type="AlphaFoldDB" id="A0A226DT97"/>
<evidence type="ECO:0000313" key="2">
    <source>
        <dbReference type="EMBL" id="OXA48702.1"/>
    </source>
</evidence>
<protein>
    <submittedName>
        <fullName evidence="2">Uncharacterized protein</fullName>
    </submittedName>
</protein>
<gene>
    <name evidence="2" type="ORF">Fcan01_16344</name>
</gene>
<dbReference type="Proteomes" id="UP000198287">
    <property type="component" value="Unassembled WGS sequence"/>
</dbReference>
<feature type="region of interest" description="Disordered" evidence="1">
    <location>
        <begin position="96"/>
        <end position="132"/>
    </location>
</feature>
<sequence>MTCFLCASPSTSDVPHNGHVTRQISLFKDLLNKEAFAKGFLAHSTYSLEYPTAENESDKSCATCLTRVGQVWELHREILELQGEMKTMLGRTLFEHDSAKKPAPSEPINIKTETNPESTSTKAHPGRFLPADPIQHKDTIIKKEPKDTIVPVKVEGDDAFFEFEDAEEMPIASSTSSSNPHFSNPVVSTAKSIRSYSSKQRGRDCQFGCTRCEGLFPTKAFLMKHISKCTGVKFSR</sequence>
<reference evidence="2 3" key="1">
    <citation type="submission" date="2015-12" db="EMBL/GenBank/DDBJ databases">
        <title>The genome of Folsomia candida.</title>
        <authorList>
            <person name="Faddeeva A."/>
            <person name="Derks M.F."/>
            <person name="Anvar Y."/>
            <person name="Smit S."/>
            <person name="Van Straalen N."/>
            <person name="Roelofs D."/>
        </authorList>
    </citation>
    <scope>NUCLEOTIDE SEQUENCE [LARGE SCALE GENOMIC DNA]</scope>
    <source>
        <strain evidence="2 3">VU population</strain>
        <tissue evidence="2">Whole body</tissue>
    </source>
</reference>
<accession>A0A226DT97</accession>
<organism evidence="2 3">
    <name type="scientific">Folsomia candida</name>
    <name type="common">Springtail</name>
    <dbReference type="NCBI Taxonomy" id="158441"/>
    <lineage>
        <taxon>Eukaryota</taxon>
        <taxon>Metazoa</taxon>
        <taxon>Ecdysozoa</taxon>
        <taxon>Arthropoda</taxon>
        <taxon>Hexapoda</taxon>
        <taxon>Collembola</taxon>
        <taxon>Entomobryomorpha</taxon>
        <taxon>Isotomoidea</taxon>
        <taxon>Isotomidae</taxon>
        <taxon>Proisotominae</taxon>
        <taxon>Folsomia</taxon>
    </lineage>
</organism>
<name>A0A226DT97_FOLCA</name>
<dbReference type="EMBL" id="LNIX01000011">
    <property type="protein sequence ID" value="OXA48702.1"/>
    <property type="molecule type" value="Genomic_DNA"/>
</dbReference>
<comment type="caution">
    <text evidence="2">The sequence shown here is derived from an EMBL/GenBank/DDBJ whole genome shotgun (WGS) entry which is preliminary data.</text>
</comment>
<feature type="compositionally biased region" description="Polar residues" evidence="1">
    <location>
        <begin position="111"/>
        <end position="122"/>
    </location>
</feature>